<protein>
    <submittedName>
        <fullName evidence="6">Choline-sulfatase</fullName>
        <ecNumber evidence="6">3.1.6.6</ecNumber>
    </submittedName>
</protein>
<dbReference type="AlphaFoldDB" id="A0A0J1B7W7"/>
<keyword evidence="7" id="KW-1185">Reference proteome</keyword>
<dbReference type="PROSITE" id="PS00523">
    <property type="entry name" value="SULFATASE_1"/>
    <property type="match status" value="1"/>
</dbReference>
<name>A0A0J1B7W7_RHOIS</name>
<dbReference type="GO" id="GO:0047753">
    <property type="term" value="F:choline-sulfatase activity"/>
    <property type="evidence" value="ECO:0007669"/>
    <property type="project" value="UniProtKB-EC"/>
</dbReference>
<dbReference type="SUPFAM" id="SSF53649">
    <property type="entry name" value="Alkaline phosphatase-like"/>
    <property type="match status" value="1"/>
</dbReference>
<dbReference type="STRING" id="595434.RISK_005123"/>
<evidence type="ECO:0000256" key="2">
    <source>
        <dbReference type="ARBA" id="ARBA00022723"/>
    </source>
</evidence>
<evidence type="ECO:0000256" key="3">
    <source>
        <dbReference type="ARBA" id="ARBA00022801"/>
    </source>
</evidence>
<dbReference type="Gene3D" id="3.40.720.10">
    <property type="entry name" value="Alkaline Phosphatase, subunit A"/>
    <property type="match status" value="1"/>
</dbReference>
<feature type="domain" description="Sulfatase N-terminal" evidence="5">
    <location>
        <begin position="53"/>
        <end position="409"/>
    </location>
</feature>
<reference evidence="6" key="1">
    <citation type="submission" date="2015-05" db="EMBL/GenBank/DDBJ databases">
        <title>Permanent draft genome of Rhodopirellula islandicus K833.</title>
        <authorList>
            <person name="Kizina J."/>
            <person name="Richter M."/>
            <person name="Glockner F.O."/>
            <person name="Harder J."/>
        </authorList>
    </citation>
    <scope>NUCLEOTIDE SEQUENCE [LARGE SCALE GENOMIC DNA]</scope>
    <source>
        <strain evidence="6">K833</strain>
    </source>
</reference>
<gene>
    <name evidence="6" type="ORF">RISK_005123</name>
</gene>
<sequence>MMVPKTRFTDTSLIAALTMMLGLIRWKSLALTWATLFALHGALETRASSAAKPNVVMILTDDQAPWAFAEAVRSGQFDDVPIPSTPNMDRLAAEGAVFRNFFCTTPVCSPARATLMTGRYASEFGITDFIPQPGHKLYDPDAPIYLDPNTTVTFAEVLQRQGYRTGLVGKWHLGDWMAPEDRDKHPTQHGFDSFMGLTGGGTSPDNPELELDGKVQTFEGLTTDILTDHAIEFVEHNADRPFFLCLSTRAPHGRWLPVAPEDWEPYDTMDPTIPEYPGLDSQRIRKMMKEYLASTTGVDRNLGRLLRTLDDRGLSSNTIVIFTSDHGFNMGHNGIWHKGNGIWATKQKPPGEMNQGTRVISDKYRPNLYDHSLRVPAIVRWPGVVKPSAVIEHTASHLDWFPTLCAVAGDASATEGLMGRDLTPLLKGESPPNWEQELYTEYDMIRYTTASLRGYRTPRYKLVRDRHNEGRDEFYDLQSDPGEHHNLIREPEAQPAIQELDAKLRKMEAKVQARK</sequence>
<keyword evidence="2" id="KW-0479">Metal-binding</keyword>
<keyword evidence="3 6" id="KW-0378">Hydrolase</keyword>
<evidence type="ECO:0000313" key="7">
    <source>
        <dbReference type="Proteomes" id="UP000036367"/>
    </source>
</evidence>
<comment type="similarity">
    <text evidence="1">Belongs to the sulfatase family.</text>
</comment>
<dbReference type="PROSITE" id="PS00149">
    <property type="entry name" value="SULFATASE_2"/>
    <property type="match status" value="1"/>
</dbReference>
<dbReference type="InterPro" id="IPR050738">
    <property type="entry name" value="Sulfatase"/>
</dbReference>
<dbReference type="Pfam" id="PF00884">
    <property type="entry name" value="Sulfatase"/>
    <property type="match status" value="1"/>
</dbReference>
<dbReference type="GO" id="GO:0046872">
    <property type="term" value="F:metal ion binding"/>
    <property type="evidence" value="ECO:0007669"/>
    <property type="project" value="UniProtKB-KW"/>
</dbReference>
<evidence type="ECO:0000259" key="5">
    <source>
        <dbReference type="Pfam" id="PF00884"/>
    </source>
</evidence>
<keyword evidence="4" id="KW-0106">Calcium</keyword>
<dbReference type="RefSeq" id="WP_236696520.1">
    <property type="nucleotide sequence ID" value="NZ_LECT01000043.1"/>
</dbReference>
<dbReference type="Proteomes" id="UP000036367">
    <property type="component" value="Unassembled WGS sequence"/>
</dbReference>
<dbReference type="PANTHER" id="PTHR42693">
    <property type="entry name" value="ARYLSULFATASE FAMILY MEMBER"/>
    <property type="match status" value="1"/>
</dbReference>
<dbReference type="PANTHER" id="PTHR42693:SF53">
    <property type="entry name" value="ENDO-4-O-SULFATASE"/>
    <property type="match status" value="1"/>
</dbReference>
<organism evidence="6 7">
    <name type="scientific">Rhodopirellula islandica</name>
    <dbReference type="NCBI Taxonomy" id="595434"/>
    <lineage>
        <taxon>Bacteria</taxon>
        <taxon>Pseudomonadati</taxon>
        <taxon>Planctomycetota</taxon>
        <taxon>Planctomycetia</taxon>
        <taxon>Pirellulales</taxon>
        <taxon>Pirellulaceae</taxon>
        <taxon>Rhodopirellula</taxon>
    </lineage>
</organism>
<proteinExistence type="inferred from homology"/>
<dbReference type="InterPro" id="IPR000917">
    <property type="entry name" value="Sulfatase_N"/>
</dbReference>
<evidence type="ECO:0000256" key="1">
    <source>
        <dbReference type="ARBA" id="ARBA00008779"/>
    </source>
</evidence>
<comment type="caution">
    <text evidence="6">The sequence shown here is derived from an EMBL/GenBank/DDBJ whole genome shotgun (WGS) entry which is preliminary data.</text>
</comment>
<dbReference type="EMBL" id="LECT01000043">
    <property type="protein sequence ID" value="KLU02827.1"/>
    <property type="molecule type" value="Genomic_DNA"/>
</dbReference>
<dbReference type="InterPro" id="IPR024607">
    <property type="entry name" value="Sulfatase_CS"/>
</dbReference>
<dbReference type="EC" id="3.1.6.6" evidence="6"/>
<accession>A0A0J1B7W7</accession>
<dbReference type="PATRIC" id="fig|595434.4.peg.4862"/>
<evidence type="ECO:0000313" key="6">
    <source>
        <dbReference type="EMBL" id="KLU02827.1"/>
    </source>
</evidence>
<dbReference type="GO" id="GO:0004065">
    <property type="term" value="F:arylsulfatase activity"/>
    <property type="evidence" value="ECO:0007669"/>
    <property type="project" value="TreeGrafter"/>
</dbReference>
<dbReference type="InterPro" id="IPR017850">
    <property type="entry name" value="Alkaline_phosphatase_core_sf"/>
</dbReference>
<evidence type="ECO:0000256" key="4">
    <source>
        <dbReference type="ARBA" id="ARBA00022837"/>
    </source>
</evidence>